<accession>A0A7J6U724</accession>
<organism evidence="2 3">
    <name type="scientific">Perkinsus olseni</name>
    <name type="common">Perkinsus atlanticus</name>
    <dbReference type="NCBI Taxonomy" id="32597"/>
    <lineage>
        <taxon>Eukaryota</taxon>
        <taxon>Sar</taxon>
        <taxon>Alveolata</taxon>
        <taxon>Perkinsozoa</taxon>
        <taxon>Perkinsea</taxon>
        <taxon>Perkinsida</taxon>
        <taxon>Perkinsidae</taxon>
        <taxon>Perkinsus</taxon>
    </lineage>
</organism>
<feature type="region of interest" description="Disordered" evidence="1">
    <location>
        <begin position="1"/>
        <end position="54"/>
    </location>
</feature>
<evidence type="ECO:0000256" key="1">
    <source>
        <dbReference type="SAM" id="MobiDB-lite"/>
    </source>
</evidence>
<evidence type="ECO:0000313" key="2">
    <source>
        <dbReference type="EMBL" id="KAF4753479.1"/>
    </source>
</evidence>
<dbReference type="AlphaFoldDB" id="A0A7J6U724"/>
<name>A0A7J6U724_PEROL</name>
<dbReference type="Proteomes" id="UP000574390">
    <property type="component" value="Unassembled WGS sequence"/>
</dbReference>
<feature type="compositionally biased region" description="Polar residues" evidence="1">
    <location>
        <begin position="39"/>
        <end position="53"/>
    </location>
</feature>
<gene>
    <name evidence="2" type="ORF">FOZ62_020757</name>
</gene>
<feature type="non-terminal residue" evidence="2">
    <location>
        <position position="129"/>
    </location>
</feature>
<protein>
    <submittedName>
        <fullName evidence="2">Uncharacterized protein</fullName>
    </submittedName>
</protein>
<feature type="compositionally biased region" description="Basic and acidic residues" evidence="1">
    <location>
        <begin position="26"/>
        <end position="37"/>
    </location>
</feature>
<sequence length="129" mass="13875">VDPLPSAHADEKQSVAVVTHGDAASIEERKGSVHEGDATPQSEDPSPHESTPSAKVDAVFRGIASAETDSVADRVTVDVGLFMHFVDSYSISGDNLKRITLSNEIEHAIGNFHPYHFPHSRIKTIVFGS</sequence>
<comment type="caution">
    <text evidence="2">The sequence shown here is derived from an EMBL/GenBank/DDBJ whole genome shotgun (WGS) entry which is preliminary data.</text>
</comment>
<dbReference type="EMBL" id="JABANM010001919">
    <property type="protein sequence ID" value="KAF4753479.1"/>
    <property type="molecule type" value="Genomic_DNA"/>
</dbReference>
<feature type="non-terminal residue" evidence="2">
    <location>
        <position position="1"/>
    </location>
</feature>
<evidence type="ECO:0000313" key="3">
    <source>
        <dbReference type="Proteomes" id="UP000574390"/>
    </source>
</evidence>
<reference evidence="2 3" key="1">
    <citation type="submission" date="2020-04" db="EMBL/GenBank/DDBJ databases">
        <title>Perkinsus olseni comparative genomics.</title>
        <authorList>
            <person name="Bogema D.R."/>
        </authorList>
    </citation>
    <scope>NUCLEOTIDE SEQUENCE [LARGE SCALE GENOMIC DNA]</scope>
    <source>
        <strain evidence="2">ATCC PRA-205</strain>
    </source>
</reference>
<proteinExistence type="predicted"/>